<protein>
    <submittedName>
        <fullName evidence="2">Uncharacterized protein</fullName>
    </submittedName>
</protein>
<organism evidence="2 3">
    <name type="scientific">Linum tenue</name>
    <dbReference type="NCBI Taxonomy" id="586396"/>
    <lineage>
        <taxon>Eukaryota</taxon>
        <taxon>Viridiplantae</taxon>
        <taxon>Streptophyta</taxon>
        <taxon>Embryophyta</taxon>
        <taxon>Tracheophyta</taxon>
        <taxon>Spermatophyta</taxon>
        <taxon>Magnoliopsida</taxon>
        <taxon>eudicotyledons</taxon>
        <taxon>Gunneridae</taxon>
        <taxon>Pentapetalae</taxon>
        <taxon>rosids</taxon>
        <taxon>fabids</taxon>
        <taxon>Malpighiales</taxon>
        <taxon>Linaceae</taxon>
        <taxon>Linum</taxon>
    </lineage>
</organism>
<evidence type="ECO:0000256" key="1">
    <source>
        <dbReference type="SAM" id="MobiDB-lite"/>
    </source>
</evidence>
<accession>A0AAV0KHN0</accession>
<name>A0AAV0KHN0_9ROSI</name>
<sequence>MRVSSTLAATERQVTVGSWGRIPIQSTTSSSTLRFGPDSSSLYNGSPLLYNRKQSKNLVVLHHLVRCQVVVLWKDERIRVALLPNLKAQRETKVAQSDAMPKCDIWMLSRARNLMEDQLLEFAVVRFPEITSADGGLISPAGSVHPSAGFLSSTTTSFSDDRNSSDSKDKKGGNGGGGGRSSSSAYLNVSIPGEGNQRSSSSVGYPDTPTSRKRSEIRDLMPDYLSPYSLSRFSSSFGRKIEKPTPPPRSRNRLLPRFSLSILLVLAAGRRAAAGDLEFDELLETWSAGRGGGAAAAWLLRRGVEVESAGRRGGGADDGGGEGLFSVMGRGEGGSGAASVEFDCEGGVGRRRAGGGDDGGGEGLFWVLCDGKARRGM</sequence>
<feature type="region of interest" description="Disordered" evidence="1">
    <location>
        <begin position="153"/>
        <end position="218"/>
    </location>
</feature>
<comment type="caution">
    <text evidence="2">The sequence shown here is derived from an EMBL/GenBank/DDBJ whole genome shotgun (WGS) entry which is preliminary data.</text>
</comment>
<gene>
    <name evidence="2" type="ORF">LITE_LOCUS18812</name>
</gene>
<evidence type="ECO:0000313" key="2">
    <source>
        <dbReference type="EMBL" id="CAI0421581.1"/>
    </source>
</evidence>
<proteinExistence type="predicted"/>
<dbReference type="Proteomes" id="UP001154282">
    <property type="component" value="Unassembled WGS sequence"/>
</dbReference>
<dbReference type="EMBL" id="CAMGYJ010000005">
    <property type="protein sequence ID" value="CAI0421581.1"/>
    <property type="molecule type" value="Genomic_DNA"/>
</dbReference>
<reference evidence="2" key="1">
    <citation type="submission" date="2022-08" db="EMBL/GenBank/DDBJ databases">
        <authorList>
            <person name="Gutierrez-Valencia J."/>
        </authorList>
    </citation>
    <scope>NUCLEOTIDE SEQUENCE</scope>
</reference>
<feature type="compositionally biased region" description="Basic and acidic residues" evidence="1">
    <location>
        <begin position="159"/>
        <end position="172"/>
    </location>
</feature>
<dbReference type="PANTHER" id="PTHR31208">
    <property type="entry name" value="EXPRESSED PROTEIN"/>
    <property type="match status" value="1"/>
</dbReference>
<dbReference type="PANTHER" id="PTHR31208:SF3">
    <property type="entry name" value="OS01G0953500 PROTEIN"/>
    <property type="match status" value="1"/>
</dbReference>
<dbReference type="AlphaFoldDB" id="A0AAV0KHN0"/>
<keyword evidence="3" id="KW-1185">Reference proteome</keyword>
<evidence type="ECO:0000313" key="3">
    <source>
        <dbReference type="Proteomes" id="UP001154282"/>
    </source>
</evidence>